<dbReference type="PATRIC" id="fig|1286106.3.peg.250"/>
<dbReference type="InterPro" id="IPR050563">
    <property type="entry name" value="4-hydroxybenzoyl-CoA_TE"/>
</dbReference>
<comment type="similarity">
    <text evidence="1">Belongs to the 4-hydroxybenzoyl-CoA thioesterase family.</text>
</comment>
<evidence type="ECO:0000313" key="4">
    <source>
        <dbReference type="Proteomes" id="UP000012019"/>
    </source>
</evidence>
<dbReference type="SUPFAM" id="SSF54637">
    <property type="entry name" value="Thioesterase/thiol ester dehydrase-isomerase"/>
    <property type="match status" value="1"/>
</dbReference>
<dbReference type="AlphaFoldDB" id="M7PJW4"/>
<keyword evidence="2" id="KW-0378">Hydrolase</keyword>
<dbReference type="Gene3D" id="3.10.129.10">
    <property type="entry name" value="Hotdog Thioesterase"/>
    <property type="match status" value="1"/>
</dbReference>
<dbReference type="Proteomes" id="UP000012019">
    <property type="component" value="Unassembled WGS sequence"/>
</dbReference>
<dbReference type="FunFam" id="3.10.129.10:FF:000004">
    <property type="entry name" value="Tol-pal system-associated acyl-CoA thioesterase"/>
    <property type="match status" value="1"/>
</dbReference>
<dbReference type="STRING" id="1286106.MPL1_01234"/>
<name>M7PJW4_9GAMM</name>
<dbReference type="CDD" id="cd00586">
    <property type="entry name" value="4HBT"/>
    <property type="match status" value="1"/>
</dbReference>
<dbReference type="NCBIfam" id="TIGR02799">
    <property type="entry name" value="thio_ybgC"/>
    <property type="match status" value="1"/>
</dbReference>
<dbReference type="PANTHER" id="PTHR31793:SF37">
    <property type="entry name" value="ACYL-COA THIOESTER HYDROLASE YBGC"/>
    <property type="match status" value="1"/>
</dbReference>
<evidence type="ECO:0000313" key="3">
    <source>
        <dbReference type="EMBL" id="EMR14185.1"/>
    </source>
</evidence>
<keyword evidence="4" id="KW-1185">Reference proteome</keyword>
<comment type="caution">
    <text evidence="3">The sequence shown here is derived from an EMBL/GenBank/DDBJ whole genome shotgun (WGS) entry which is preliminary data.</text>
</comment>
<dbReference type="EMBL" id="APHR01000005">
    <property type="protein sequence ID" value="EMR14185.1"/>
    <property type="molecule type" value="Genomic_DNA"/>
</dbReference>
<dbReference type="PROSITE" id="PS01328">
    <property type="entry name" value="4HBCOA_THIOESTERASE"/>
    <property type="match status" value="1"/>
</dbReference>
<evidence type="ECO:0000256" key="1">
    <source>
        <dbReference type="ARBA" id="ARBA00005953"/>
    </source>
</evidence>
<dbReference type="eggNOG" id="COG0824">
    <property type="taxonomic scope" value="Bacteria"/>
</dbReference>
<sequence length="134" mass="15738">MNLFEWPVRVYYEDTDSGGVVYHSNYLRFMERARTEWLRALGFEQDALLMEHDCLFAVHSMQLNFRRPARFNDALTVKSELLAAGGASLQFEQLIYRKDELLCQATVRIACLDAQRFRPKPIPSFILTEMQRGW</sequence>
<dbReference type="PANTHER" id="PTHR31793">
    <property type="entry name" value="4-HYDROXYBENZOYL-COA THIOESTERASE FAMILY MEMBER"/>
    <property type="match status" value="1"/>
</dbReference>
<organism evidence="3 4">
    <name type="scientific">Methylophaga lonarensis MPL</name>
    <dbReference type="NCBI Taxonomy" id="1286106"/>
    <lineage>
        <taxon>Bacteria</taxon>
        <taxon>Pseudomonadati</taxon>
        <taxon>Pseudomonadota</taxon>
        <taxon>Gammaproteobacteria</taxon>
        <taxon>Thiotrichales</taxon>
        <taxon>Piscirickettsiaceae</taxon>
        <taxon>Methylophaga</taxon>
    </lineage>
</organism>
<dbReference type="GO" id="GO:0047617">
    <property type="term" value="F:fatty acyl-CoA hydrolase activity"/>
    <property type="evidence" value="ECO:0007669"/>
    <property type="project" value="TreeGrafter"/>
</dbReference>
<dbReference type="InterPro" id="IPR029069">
    <property type="entry name" value="HotDog_dom_sf"/>
</dbReference>
<dbReference type="OrthoDB" id="9808429at2"/>
<dbReference type="InterPro" id="IPR006684">
    <property type="entry name" value="YbgC/YbaW"/>
</dbReference>
<protein>
    <submittedName>
        <fullName evidence="3">4-hydroxybenzoyl-CoA thioesterase</fullName>
    </submittedName>
</protein>
<dbReference type="Pfam" id="PF13279">
    <property type="entry name" value="4HBT_2"/>
    <property type="match status" value="1"/>
</dbReference>
<dbReference type="RefSeq" id="WP_009725302.1">
    <property type="nucleotide sequence ID" value="NZ_APHR01000005.1"/>
</dbReference>
<reference evidence="3 4" key="1">
    <citation type="journal article" date="2013" name="Genome Announc.">
        <title>Draft Genome Sequence of Methylophaga lonarensis MPLT, a Haloalkaliphilic (Non-Methane-Utilizing) Methylotroph.</title>
        <authorList>
            <person name="Shetty S.A."/>
            <person name="Marathe N.P."/>
            <person name="Munot H."/>
            <person name="Antony C.P."/>
            <person name="Dhotre D.P."/>
            <person name="Murrell J.C."/>
            <person name="Shouche Y.S."/>
        </authorList>
    </citation>
    <scope>NUCLEOTIDE SEQUENCE [LARGE SCALE GENOMIC DNA]</scope>
    <source>
        <strain evidence="3 4">MPL</strain>
    </source>
</reference>
<accession>M7PJW4</accession>
<dbReference type="NCBIfam" id="TIGR00051">
    <property type="entry name" value="YbgC/FadM family acyl-CoA thioesterase"/>
    <property type="match status" value="1"/>
</dbReference>
<dbReference type="PIRSF" id="PIRSF003230">
    <property type="entry name" value="YbgC"/>
    <property type="match status" value="1"/>
</dbReference>
<proteinExistence type="inferred from homology"/>
<gene>
    <name evidence="3" type="ORF">MPL1_01234</name>
</gene>
<evidence type="ECO:0000256" key="2">
    <source>
        <dbReference type="ARBA" id="ARBA00022801"/>
    </source>
</evidence>
<dbReference type="InterPro" id="IPR008272">
    <property type="entry name" value="HB-CoA_thioesterase_AS"/>
</dbReference>
<dbReference type="InterPro" id="IPR014166">
    <property type="entry name" value="Tol-Pal_acyl-CoA_thioesterase"/>
</dbReference>